<dbReference type="InterPro" id="IPR019856">
    <property type="entry name" value="CRISPR-assoc_Cas1_DVULG"/>
</dbReference>
<evidence type="ECO:0000256" key="6">
    <source>
        <dbReference type="ARBA" id="ARBA00023118"/>
    </source>
</evidence>
<comment type="similarity">
    <text evidence="10">Belongs to the CRISPR-associated endonuclease Cas1 family.</text>
</comment>
<dbReference type="NCBIfam" id="TIGR00287">
    <property type="entry name" value="cas1"/>
    <property type="match status" value="1"/>
</dbReference>
<dbReference type="Gene3D" id="3.100.10.20">
    <property type="entry name" value="CRISPR-associated endonuclease Cas1, N-terminal domain"/>
    <property type="match status" value="1"/>
</dbReference>
<keyword evidence="1 10" id="KW-0540">Nuclease</keyword>
<keyword evidence="12" id="KW-1185">Reference proteome</keyword>
<dbReference type="RefSeq" id="WP_258499834.1">
    <property type="nucleotide sequence ID" value="NZ_JANSKA010000011.1"/>
</dbReference>
<dbReference type="EC" id="3.1.-.-" evidence="10"/>
<dbReference type="Pfam" id="PF01867">
    <property type="entry name" value="Cas_Cas1"/>
    <property type="match status" value="1"/>
</dbReference>
<feature type="binding site" evidence="10">
    <location>
        <position position="234"/>
    </location>
    <ligand>
        <name>Mn(2+)</name>
        <dbReference type="ChEBI" id="CHEBI:29035"/>
    </ligand>
</feature>
<dbReference type="PANTHER" id="PTHR34353">
    <property type="entry name" value="CRISPR-ASSOCIATED ENDONUCLEASE CAS1 1"/>
    <property type="match status" value="1"/>
</dbReference>
<dbReference type="InterPro" id="IPR050646">
    <property type="entry name" value="Cas1"/>
</dbReference>
<evidence type="ECO:0000256" key="3">
    <source>
        <dbReference type="ARBA" id="ARBA00022759"/>
    </source>
</evidence>
<gene>
    <name evidence="11" type="primary">cas1c</name>
    <name evidence="10" type="synonym">cas1</name>
    <name evidence="11" type="ORF">NVS32_10850</name>
</gene>
<evidence type="ECO:0000256" key="4">
    <source>
        <dbReference type="ARBA" id="ARBA00022801"/>
    </source>
</evidence>
<keyword evidence="2 10" id="KW-0479">Metal-binding</keyword>
<dbReference type="Proteomes" id="UP001204320">
    <property type="component" value="Unassembled WGS sequence"/>
</dbReference>
<keyword evidence="4 10" id="KW-0378">Hydrolase</keyword>
<keyword evidence="8 10" id="KW-0464">Manganese</keyword>
<accession>A0ABT1ZB50</accession>
<dbReference type="Gene3D" id="1.20.120.920">
    <property type="entry name" value="CRISPR-associated endonuclease Cas1, C-terminal domain"/>
    <property type="match status" value="1"/>
</dbReference>
<evidence type="ECO:0000256" key="9">
    <source>
        <dbReference type="ARBA" id="ARBA00038592"/>
    </source>
</evidence>
<keyword evidence="3 10" id="KW-0255">Endonuclease</keyword>
<dbReference type="NCBIfam" id="TIGR03640">
    <property type="entry name" value="cas1_DVULG"/>
    <property type="match status" value="1"/>
</dbReference>
<keyword evidence="6 10" id="KW-0051">Antiviral defense</keyword>
<comment type="caution">
    <text evidence="11">The sequence shown here is derived from an EMBL/GenBank/DDBJ whole genome shotgun (WGS) entry which is preliminary data.</text>
</comment>
<evidence type="ECO:0000256" key="5">
    <source>
        <dbReference type="ARBA" id="ARBA00022842"/>
    </source>
</evidence>
<evidence type="ECO:0000313" key="12">
    <source>
        <dbReference type="Proteomes" id="UP001204320"/>
    </source>
</evidence>
<protein>
    <recommendedName>
        <fullName evidence="10">CRISPR-associated endonuclease Cas1</fullName>
        <ecNumber evidence="10">3.1.-.-</ecNumber>
    </recommendedName>
</protein>
<keyword evidence="7 10" id="KW-0238">DNA-binding</keyword>
<dbReference type="GO" id="GO:0004519">
    <property type="term" value="F:endonuclease activity"/>
    <property type="evidence" value="ECO:0007669"/>
    <property type="project" value="UniProtKB-KW"/>
</dbReference>
<dbReference type="EMBL" id="JANSKA010000011">
    <property type="protein sequence ID" value="MCR9037441.1"/>
    <property type="molecule type" value="Genomic_DNA"/>
</dbReference>
<feature type="binding site" evidence="10">
    <location>
        <position position="249"/>
    </location>
    <ligand>
        <name>Mn(2+)</name>
        <dbReference type="ChEBI" id="CHEBI:29035"/>
    </ligand>
</feature>
<dbReference type="InterPro" id="IPR042211">
    <property type="entry name" value="CRISPR-assoc_Cas1_N"/>
</dbReference>
<dbReference type="PANTHER" id="PTHR34353:SF2">
    <property type="entry name" value="CRISPR-ASSOCIATED ENDONUCLEASE CAS1 1"/>
    <property type="match status" value="1"/>
</dbReference>
<sequence>MIKLLNTLYVLSEDAYLSLDNENVVVTKSGVEAGRFPLHTLNAIEYFGYKGASPSLIGECAARGIDLGFFTPRGRFLARTVGEERGNVLLRQEQYRISDDEDRSLTIAQNMIAAKVFNARWVIERAIRDHPLQVNADDMRKCSRELADYSRNARTANSMEELRGIEGLAARCYFQRFGSLIFVSDKAMSFGGRSRRPPLDAPNAMLSFAYSLLTTDCASALEGVGLDPYIGLMHAERPGRKSLALDLVEELRAPFADRIVLTCINNRILGSDGFEHRQDGSYFFRDNGRRKFLDAWQKKKREVIRHPYLGVKVAWGLVPHVQAMLLARFIRGDIEGYPPFMWK</sequence>
<evidence type="ECO:0000313" key="11">
    <source>
        <dbReference type="EMBL" id="MCR9037441.1"/>
    </source>
</evidence>
<organism evidence="11 12">
    <name type="scientific">Tractidigestivibacter montrealensis</name>
    <dbReference type="NCBI Taxonomy" id="2972466"/>
    <lineage>
        <taxon>Bacteria</taxon>
        <taxon>Bacillati</taxon>
        <taxon>Actinomycetota</taxon>
        <taxon>Coriobacteriia</taxon>
        <taxon>Coriobacteriales</taxon>
        <taxon>Atopobiaceae</taxon>
        <taxon>Tractidigestivibacter</taxon>
    </lineage>
</organism>
<comment type="cofactor">
    <cofactor evidence="10">
        <name>Mg(2+)</name>
        <dbReference type="ChEBI" id="CHEBI:18420"/>
    </cofactor>
    <cofactor evidence="10">
        <name>Mn(2+)</name>
        <dbReference type="ChEBI" id="CHEBI:29035"/>
    </cofactor>
</comment>
<comment type="subunit">
    <text evidence="9 10">Homodimer, forms a heterotetramer with a Cas2 homodimer.</text>
</comment>
<dbReference type="HAMAP" id="MF_01470">
    <property type="entry name" value="Cas1"/>
    <property type="match status" value="1"/>
</dbReference>
<dbReference type="InterPro" id="IPR002729">
    <property type="entry name" value="CRISPR-assoc_Cas1"/>
</dbReference>
<comment type="function">
    <text evidence="10">CRISPR (clustered regularly interspaced short palindromic repeat), is an adaptive immune system that provides protection against mobile genetic elements (viruses, transposable elements and conjugative plasmids). CRISPR clusters contain spacers, sequences complementary to antecedent mobile elements, and target invading nucleic acids. CRISPR clusters are transcribed and processed into CRISPR RNA (crRNA). Acts as a dsDNA endonuclease. Involved in the integration of spacer DNA into the CRISPR cassette.</text>
</comment>
<evidence type="ECO:0000256" key="1">
    <source>
        <dbReference type="ARBA" id="ARBA00022722"/>
    </source>
</evidence>
<evidence type="ECO:0000256" key="2">
    <source>
        <dbReference type="ARBA" id="ARBA00022723"/>
    </source>
</evidence>
<dbReference type="InterPro" id="IPR042206">
    <property type="entry name" value="CRISPR-assoc_Cas1_C"/>
</dbReference>
<proteinExistence type="inferred from homology"/>
<evidence type="ECO:0000256" key="8">
    <source>
        <dbReference type="ARBA" id="ARBA00023211"/>
    </source>
</evidence>
<feature type="binding site" evidence="10">
    <location>
        <position position="166"/>
    </location>
    <ligand>
        <name>Mn(2+)</name>
        <dbReference type="ChEBI" id="CHEBI:29035"/>
    </ligand>
</feature>
<evidence type="ECO:0000256" key="10">
    <source>
        <dbReference type="HAMAP-Rule" id="MF_01470"/>
    </source>
</evidence>
<evidence type="ECO:0000256" key="7">
    <source>
        <dbReference type="ARBA" id="ARBA00023125"/>
    </source>
</evidence>
<keyword evidence="5 10" id="KW-0460">Magnesium</keyword>
<reference evidence="11 12" key="1">
    <citation type="submission" date="2022-08" db="EMBL/GenBank/DDBJ databases">
        <title>Tractidigestivibacter montrealensis type strain KD21.</title>
        <authorList>
            <person name="Diop K."/>
            <person name="Richard C."/>
            <person name="Routy B."/>
        </authorList>
    </citation>
    <scope>NUCLEOTIDE SEQUENCE [LARGE SCALE GENOMIC DNA]</scope>
    <source>
        <strain evidence="11 12">KD21</strain>
    </source>
</reference>
<name>A0ABT1ZB50_9ACTN</name>